<dbReference type="Proteomes" id="UP000822476">
    <property type="component" value="Unassembled WGS sequence"/>
</dbReference>
<gene>
    <name evidence="1" type="ORF">EG68_09603</name>
</gene>
<sequence length="66" mass="7768">MLPKEQRSFHDSLEVRTTGYQLPYWLPQATVDFEHAREMEVRYTSVNLPSSDDITNMGLPQKVERK</sequence>
<organism evidence="1 2">
    <name type="scientific">Paragonimus skrjabini miyazakii</name>
    <dbReference type="NCBI Taxonomy" id="59628"/>
    <lineage>
        <taxon>Eukaryota</taxon>
        <taxon>Metazoa</taxon>
        <taxon>Spiralia</taxon>
        <taxon>Lophotrochozoa</taxon>
        <taxon>Platyhelminthes</taxon>
        <taxon>Trematoda</taxon>
        <taxon>Digenea</taxon>
        <taxon>Plagiorchiida</taxon>
        <taxon>Troglotremata</taxon>
        <taxon>Troglotrematidae</taxon>
        <taxon>Paragonimus</taxon>
    </lineage>
</organism>
<protein>
    <submittedName>
        <fullName evidence="1">Uncharacterized protein</fullName>
    </submittedName>
</protein>
<comment type="caution">
    <text evidence="1">The sequence shown here is derived from an EMBL/GenBank/DDBJ whole genome shotgun (WGS) entry which is preliminary data.</text>
</comment>
<reference evidence="1" key="1">
    <citation type="submission" date="2019-07" db="EMBL/GenBank/DDBJ databases">
        <title>Annotation for the trematode Paragonimus miyazaki's.</title>
        <authorList>
            <person name="Choi Y.-J."/>
        </authorList>
    </citation>
    <scope>NUCLEOTIDE SEQUENCE</scope>
    <source>
        <strain evidence="1">Japan</strain>
    </source>
</reference>
<proteinExistence type="predicted"/>
<accession>A0A8S9YLM1</accession>
<name>A0A8S9YLM1_9TREM</name>
<evidence type="ECO:0000313" key="2">
    <source>
        <dbReference type="Proteomes" id="UP000822476"/>
    </source>
</evidence>
<evidence type="ECO:0000313" key="1">
    <source>
        <dbReference type="EMBL" id="KAF7248451.1"/>
    </source>
</evidence>
<keyword evidence="2" id="KW-1185">Reference proteome</keyword>
<dbReference type="AlphaFoldDB" id="A0A8S9YLM1"/>
<dbReference type="EMBL" id="JTDE01005571">
    <property type="protein sequence ID" value="KAF7248451.1"/>
    <property type="molecule type" value="Genomic_DNA"/>
</dbReference>